<dbReference type="Gene3D" id="1.10.3720.10">
    <property type="entry name" value="MetI-like"/>
    <property type="match status" value="1"/>
</dbReference>
<reference evidence="7" key="1">
    <citation type="journal article" date="2020" name="mSystems">
        <title>Genome- and Community-Level Interaction Insights into Carbon Utilization and Element Cycling Functions of Hydrothermarchaeota in Hydrothermal Sediment.</title>
        <authorList>
            <person name="Zhou Z."/>
            <person name="Liu Y."/>
            <person name="Xu W."/>
            <person name="Pan J."/>
            <person name="Luo Z.H."/>
            <person name="Li M."/>
        </authorList>
    </citation>
    <scope>NUCLEOTIDE SEQUENCE [LARGE SCALE GENOMIC DNA]</scope>
    <source>
        <strain evidence="7">SpSt-82</strain>
    </source>
</reference>
<feature type="transmembrane region" description="Helical" evidence="5">
    <location>
        <begin position="244"/>
        <end position="266"/>
    </location>
</feature>
<evidence type="ECO:0000256" key="4">
    <source>
        <dbReference type="ARBA" id="ARBA00023136"/>
    </source>
</evidence>
<evidence type="ECO:0000256" key="3">
    <source>
        <dbReference type="ARBA" id="ARBA00022989"/>
    </source>
</evidence>
<comment type="caution">
    <text evidence="7">The sequence shown here is derived from an EMBL/GenBank/DDBJ whole genome shotgun (WGS) entry which is preliminary data.</text>
</comment>
<dbReference type="EMBL" id="DTIY01000071">
    <property type="protein sequence ID" value="HGY39918.1"/>
    <property type="molecule type" value="Genomic_DNA"/>
</dbReference>
<evidence type="ECO:0000313" key="7">
    <source>
        <dbReference type="EMBL" id="HGY39918.1"/>
    </source>
</evidence>
<keyword evidence="5" id="KW-0813">Transport</keyword>
<evidence type="ECO:0000256" key="2">
    <source>
        <dbReference type="ARBA" id="ARBA00022692"/>
    </source>
</evidence>
<keyword evidence="4 5" id="KW-0472">Membrane</keyword>
<dbReference type="InterPro" id="IPR000515">
    <property type="entry name" value="MetI-like"/>
</dbReference>
<dbReference type="InterPro" id="IPR035906">
    <property type="entry name" value="MetI-like_sf"/>
</dbReference>
<comment type="similarity">
    <text evidence="5">Belongs to the binding-protein-dependent transport system permease family.</text>
</comment>
<organism evidence="7">
    <name type="scientific">Candidatus Caldatribacterium saccharofermentans</name>
    <dbReference type="NCBI Taxonomy" id="1454753"/>
    <lineage>
        <taxon>Bacteria</taxon>
        <taxon>Pseudomonadati</taxon>
        <taxon>Atribacterota</taxon>
        <taxon>Atribacteria</taxon>
        <taxon>Atribacterales</taxon>
        <taxon>Candidatus Caldatribacteriaceae</taxon>
        <taxon>Candidatus Caldatribacterium</taxon>
    </lineage>
</organism>
<dbReference type="GO" id="GO:0005886">
    <property type="term" value="C:plasma membrane"/>
    <property type="evidence" value="ECO:0007669"/>
    <property type="project" value="UniProtKB-SubCell"/>
</dbReference>
<keyword evidence="2 5" id="KW-0812">Transmembrane</keyword>
<comment type="subcellular location">
    <subcellularLocation>
        <location evidence="1 5">Cell membrane</location>
        <topology evidence="1 5">Multi-pass membrane protein</topology>
    </subcellularLocation>
</comment>
<feature type="domain" description="ABC transmembrane type-1" evidence="6">
    <location>
        <begin position="74"/>
        <end position="266"/>
    </location>
</feature>
<feature type="transmembrane region" description="Helical" evidence="5">
    <location>
        <begin position="205"/>
        <end position="224"/>
    </location>
</feature>
<evidence type="ECO:0000259" key="6">
    <source>
        <dbReference type="PROSITE" id="PS50928"/>
    </source>
</evidence>
<evidence type="ECO:0000256" key="5">
    <source>
        <dbReference type="RuleBase" id="RU363032"/>
    </source>
</evidence>
<feature type="transmembrane region" description="Helical" evidence="5">
    <location>
        <begin position="110"/>
        <end position="132"/>
    </location>
</feature>
<proteinExistence type="inferred from homology"/>
<dbReference type="GO" id="GO:0055085">
    <property type="term" value="P:transmembrane transport"/>
    <property type="evidence" value="ECO:0007669"/>
    <property type="project" value="InterPro"/>
</dbReference>
<gene>
    <name evidence="7" type="ORF">ENW11_08945</name>
</gene>
<dbReference type="Pfam" id="PF00528">
    <property type="entry name" value="BPD_transp_1"/>
    <property type="match status" value="1"/>
</dbReference>
<sequence length="282" mass="31703">MSKTVVRLFERDVRFKISLPVLIALVVFAVLSTFSPYDPRASYYVPINRPPSWSHPFGTNGRGQDLFWIMTFALKNSLIFGLGVAALSRLIAMMVGIIAGYKGGAIDQALILFCDSLIVLPIFPILIFLKLLAKEMSFPMLAIVLAFFGWPWDARLIRSQVLGLRERKFTVTALFSGRSTLGLVFQEYLPHVLPIVFATTINNMLWSLGLEVTLSVLGLTPLDVPTMGTITYWAIQQQALVMGAWWWILFPVLFVILLFTSLYLLFVSMTDFISPQARVVTQ</sequence>
<keyword evidence="3 5" id="KW-1133">Transmembrane helix</keyword>
<dbReference type="PROSITE" id="PS50928">
    <property type="entry name" value="ABC_TM1"/>
    <property type="match status" value="1"/>
</dbReference>
<protein>
    <submittedName>
        <fullName evidence="7">ABC transporter permease</fullName>
    </submittedName>
</protein>
<dbReference type="AlphaFoldDB" id="A0A7V4WLZ4"/>
<accession>A0A7V4WLZ4</accession>
<feature type="transmembrane region" description="Helical" evidence="5">
    <location>
        <begin position="17"/>
        <end position="37"/>
    </location>
</feature>
<name>A0A7V4WLZ4_9BACT</name>
<dbReference type="CDD" id="cd06261">
    <property type="entry name" value="TM_PBP2"/>
    <property type="match status" value="1"/>
</dbReference>
<evidence type="ECO:0000256" key="1">
    <source>
        <dbReference type="ARBA" id="ARBA00004651"/>
    </source>
</evidence>
<dbReference type="PANTHER" id="PTHR42729">
    <property type="entry name" value="OLIGO/DIPEPTIDE TRANSPORT, PERMEASE PROTEIN (DPPC-2)"/>
    <property type="match status" value="1"/>
</dbReference>
<dbReference type="PANTHER" id="PTHR42729:SF1">
    <property type="entry name" value="OLIGO_DIPEPTIDE TRANSPORT, PERMEASE PROTEIN (DPPC-2)"/>
    <property type="match status" value="1"/>
</dbReference>
<dbReference type="SUPFAM" id="SSF161098">
    <property type="entry name" value="MetI-like"/>
    <property type="match status" value="1"/>
</dbReference>